<evidence type="ECO:0000256" key="1">
    <source>
        <dbReference type="ARBA" id="ARBA00006295"/>
    </source>
</evidence>
<accession>A0A2U1V146</accession>
<dbReference type="SUPFAM" id="SSF109709">
    <property type="entry name" value="KorB DNA-binding domain-like"/>
    <property type="match status" value="1"/>
</dbReference>
<feature type="domain" description="ParB-like N-terminal" evidence="3">
    <location>
        <begin position="61"/>
        <end position="153"/>
    </location>
</feature>
<organism evidence="4 5">
    <name type="scientific">Teichococcus aestuarii</name>
    <dbReference type="NCBI Taxonomy" id="568898"/>
    <lineage>
        <taxon>Bacteria</taxon>
        <taxon>Pseudomonadati</taxon>
        <taxon>Pseudomonadota</taxon>
        <taxon>Alphaproteobacteria</taxon>
        <taxon>Acetobacterales</taxon>
        <taxon>Roseomonadaceae</taxon>
        <taxon>Roseomonas</taxon>
    </lineage>
</organism>
<dbReference type="RefSeq" id="WP_109518062.1">
    <property type="nucleotide sequence ID" value="NZ_PDOA01000012.1"/>
</dbReference>
<dbReference type="InterPro" id="IPR050336">
    <property type="entry name" value="Chromosome_partition/occlusion"/>
</dbReference>
<dbReference type="InterPro" id="IPR003115">
    <property type="entry name" value="ParB_N"/>
</dbReference>
<comment type="similarity">
    <text evidence="1">Belongs to the ParB family.</text>
</comment>
<comment type="caution">
    <text evidence="4">The sequence shown here is derived from an EMBL/GenBank/DDBJ whole genome shotgun (WGS) entry which is preliminary data.</text>
</comment>
<dbReference type="NCBIfam" id="TIGR03454">
    <property type="entry name" value="partition_RepB"/>
    <property type="match status" value="1"/>
</dbReference>
<dbReference type="InterPro" id="IPR036086">
    <property type="entry name" value="ParB/Sulfiredoxin_sf"/>
</dbReference>
<sequence length="329" mass="36172">MKRKNTLRDLLSAGPEAEAAAQPTTARVPSGAVRAMGLSLGHLREEAQALRASIEAGDTVVELDPALVEGSFVNDRLAADSEGELRALVQSIAESGQQVPVLVRPHPDKTGHYQIAYGHRRLIAVRRLGVRLKAVVRALSDAELVVAQGKENIERRNLTFIERALFAAHLEAHGFDRPTLHAALAVQSAEMTRYLQVARSIPRAVILAIGPAPRTGRPRWLELQRLFAQPQAEDMAAQVVAGPGFRALSSDARFQRVFESLRHGGAAPEAGRFWRNPRGEPVVRIEQSAQGMRLTINERLEPEFGTYVAEQLEALYQGFRSSREGRKAR</sequence>
<evidence type="ECO:0000313" key="5">
    <source>
        <dbReference type="Proteomes" id="UP000245048"/>
    </source>
</evidence>
<evidence type="ECO:0000256" key="2">
    <source>
        <dbReference type="SAM" id="MobiDB-lite"/>
    </source>
</evidence>
<dbReference type="OrthoDB" id="7908920at2"/>
<dbReference type="Proteomes" id="UP000245048">
    <property type="component" value="Unassembled WGS sequence"/>
</dbReference>
<keyword evidence="5" id="KW-1185">Reference proteome</keyword>
<evidence type="ECO:0000313" key="4">
    <source>
        <dbReference type="EMBL" id="PWC27632.1"/>
    </source>
</evidence>
<dbReference type="InterPro" id="IPR017819">
    <property type="entry name" value="Plasmid_partition_RepB"/>
</dbReference>
<dbReference type="GO" id="GO:0003677">
    <property type="term" value="F:DNA binding"/>
    <property type="evidence" value="ECO:0007669"/>
    <property type="project" value="InterPro"/>
</dbReference>
<feature type="compositionally biased region" description="Low complexity" evidence="2">
    <location>
        <begin position="13"/>
        <end position="26"/>
    </location>
</feature>
<dbReference type="Pfam" id="PF02195">
    <property type="entry name" value="ParB_N"/>
    <property type="match status" value="1"/>
</dbReference>
<dbReference type="InterPro" id="IPR004437">
    <property type="entry name" value="ParB/RepB/Spo0J"/>
</dbReference>
<feature type="region of interest" description="Disordered" evidence="2">
    <location>
        <begin position="1"/>
        <end position="26"/>
    </location>
</feature>
<dbReference type="PANTHER" id="PTHR33375">
    <property type="entry name" value="CHROMOSOME-PARTITIONING PROTEIN PARB-RELATED"/>
    <property type="match status" value="1"/>
</dbReference>
<protein>
    <submittedName>
        <fullName evidence="4">Plasmid partitioning protein RepB</fullName>
    </submittedName>
</protein>
<dbReference type="Gene3D" id="1.10.10.2830">
    <property type="match status" value="1"/>
</dbReference>
<dbReference type="SUPFAM" id="SSF110849">
    <property type="entry name" value="ParB/Sulfiredoxin"/>
    <property type="match status" value="1"/>
</dbReference>
<dbReference type="PANTHER" id="PTHR33375:SF1">
    <property type="entry name" value="CHROMOSOME-PARTITIONING PROTEIN PARB-RELATED"/>
    <property type="match status" value="1"/>
</dbReference>
<reference evidence="5" key="1">
    <citation type="submission" date="2017-10" db="EMBL/GenBank/DDBJ databases">
        <authorList>
            <person name="Toshchakov S.V."/>
            <person name="Goeva M.A."/>
        </authorList>
    </citation>
    <scope>NUCLEOTIDE SEQUENCE [LARGE SCALE GENOMIC DNA]</scope>
    <source>
        <strain evidence="5">JR1/69-1-13</strain>
    </source>
</reference>
<gene>
    <name evidence="4" type="primary">repB</name>
    <name evidence="4" type="ORF">CR165_16545</name>
</gene>
<dbReference type="Gene3D" id="3.90.1530.30">
    <property type="match status" value="1"/>
</dbReference>
<dbReference type="AlphaFoldDB" id="A0A2U1V146"/>
<dbReference type="InterPro" id="IPR011111">
    <property type="entry name" value="Plasmid_RepB"/>
</dbReference>
<dbReference type="InterPro" id="IPR037972">
    <property type="entry name" value="RepB_N"/>
</dbReference>
<name>A0A2U1V146_9PROT</name>
<dbReference type="NCBIfam" id="TIGR00180">
    <property type="entry name" value="parB_part"/>
    <property type="match status" value="1"/>
</dbReference>
<dbReference type="GO" id="GO:0005694">
    <property type="term" value="C:chromosome"/>
    <property type="evidence" value="ECO:0007669"/>
    <property type="project" value="TreeGrafter"/>
</dbReference>
<dbReference type="GO" id="GO:0007059">
    <property type="term" value="P:chromosome segregation"/>
    <property type="evidence" value="ECO:0007669"/>
    <property type="project" value="TreeGrafter"/>
</dbReference>
<dbReference type="Pfam" id="PF07506">
    <property type="entry name" value="RepB"/>
    <property type="match status" value="1"/>
</dbReference>
<proteinExistence type="inferred from homology"/>
<evidence type="ECO:0000259" key="3">
    <source>
        <dbReference type="SMART" id="SM00470"/>
    </source>
</evidence>
<dbReference type="EMBL" id="PDOA01000012">
    <property type="protein sequence ID" value="PWC27632.1"/>
    <property type="molecule type" value="Genomic_DNA"/>
</dbReference>
<dbReference type="SMART" id="SM00470">
    <property type="entry name" value="ParB"/>
    <property type="match status" value="1"/>
</dbReference>
<dbReference type="CDD" id="cd16405">
    <property type="entry name" value="RepB_like_N"/>
    <property type="match status" value="1"/>
</dbReference>